<dbReference type="SMART" id="SM00671">
    <property type="entry name" value="SEL1"/>
    <property type="match status" value="6"/>
</dbReference>
<organism evidence="1 2">
    <name type="scientific">Rhizophagus irregularis (strain DAOM 197198w)</name>
    <name type="common">Glomus intraradices</name>
    <dbReference type="NCBI Taxonomy" id="1432141"/>
    <lineage>
        <taxon>Eukaryota</taxon>
        <taxon>Fungi</taxon>
        <taxon>Fungi incertae sedis</taxon>
        <taxon>Mucoromycota</taxon>
        <taxon>Glomeromycotina</taxon>
        <taxon>Glomeromycetes</taxon>
        <taxon>Glomerales</taxon>
        <taxon>Glomeraceae</taxon>
        <taxon>Rhizophagus</taxon>
    </lineage>
</organism>
<dbReference type="InterPro" id="IPR052945">
    <property type="entry name" value="Mitotic_Regulator"/>
</dbReference>
<dbReference type="STRING" id="1432141.A0A015KWZ5"/>
<dbReference type="EMBL" id="JEMT01015777">
    <property type="protein sequence ID" value="EXX72084.1"/>
    <property type="molecule type" value="Genomic_DNA"/>
</dbReference>
<dbReference type="SUPFAM" id="SSF81901">
    <property type="entry name" value="HCP-like"/>
    <property type="match status" value="2"/>
</dbReference>
<dbReference type="PANTHER" id="PTHR43628:SF1">
    <property type="entry name" value="CHITIN SYNTHASE REGULATORY FACTOR 2-RELATED"/>
    <property type="match status" value="1"/>
</dbReference>
<dbReference type="HOGENOM" id="CLU_000288_36_14_1"/>
<reference evidence="1 2" key="1">
    <citation type="submission" date="2014-02" db="EMBL/GenBank/DDBJ databases">
        <title>Single nucleus genome sequencing reveals high similarity among nuclei of an endomycorrhizal fungus.</title>
        <authorList>
            <person name="Lin K."/>
            <person name="Geurts R."/>
            <person name="Zhang Z."/>
            <person name="Limpens E."/>
            <person name="Saunders D.G."/>
            <person name="Mu D."/>
            <person name="Pang E."/>
            <person name="Cao H."/>
            <person name="Cha H."/>
            <person name="Lin T."/>
            <person name="Zhou Q."/>
            <person name="Shang Y."/>
            <person name="Li Y."/>
            <person name="Ivanov S."/>
            <person name="Sharma T."/>
            <person name="Velzen R.V."/>
            <person name="Ruijter N.D."/>
            <person name="Aanen D.K."/>
            <person name="Win J."/>
            <person name="Kamoun S."/>
            <person name="Bisseling T."/>
            <person name="Huang S."/>
        </authorList>
    </citation>
    <scope>NUCLEOTIDE SEQUENCE [LARGE SCALE GENOMIC DNA]</scope>
    <source>
        <strain evidence="2">DAOM197198w</strain>
    </source>
</reference>
<dbReference type="PANTHER" id="PTHR43628">
    <property type="entry name" value="ACTIVATOR OF C KINASE PROTEIN 1-RELATED"/>
    <property type="match status" value="1"/>
</dbReference>
<dbReference type="InterPro" id="IPR006597">
    <property type="entry name" value="Sel1-like"/>
</dbReference>
<evidence type="ECO:0000313" key="1">
    <source>
        <dbReference type="EMBL" id="EXX72084.1"/>
    </source>
</evidence>
<dbReference type="InterPro" id="IPR011990">
    <property type="entry name" value="TPR-like_helical_dom_sf"/>
</dbReference>
<dbReference type="Gene3D" id="1.25.40.10">
    <property type="entry name" value="Tetratricopeptide repeat domain"/>
    <property type="match status" value="1"/>
</dbReference>
<accession>A0A015KWZ5</accession>
<protein>
    <submittedName>
        <fullName evidence="1">Skt5p</fullName>
    </submittedName>
</protein>
<gene>
    <name evidence="1" type="ORF">RirG_072600</name>
</gene>
<keyword evidence="2" id="KW-1185">Reference proteome</keyword>
<dbReference type="Pfam" id="PF08238">
    <property type="entry name" value="Sel1"/>
    <property type="match status" value="6"/>
</dbReference>
<proteinExistence type="predicted"/>
<comment type="caution">
    <text evidence="1">The sequence shown here is derived from an EMBL/GenBank/DDBJ whole genome shotgun (WGS) entry which is preliminary data.</text>
</comment>
<dbReference type="AlphaFoldDB" id="A0A015KWZ5"/>
<evidence type="ECO:0000313" key="2">
    <source>
        <dbReference type="Proteomes" id="UP000022910"/>
    </source>
</evidence>
<name>A0A015KWZ5_RHIIW</name>
<sequence length="323" mass="36652">MFDINNSLHEFSQIIKNFDKVNIEEIEPTTGNIKKDIFEGDLNIVVEELIILIFNNHNEGENERIIKQYVLEHITKNKIISQEFYNYLLNSQNNSNSIYLLGYFNYHGIGTVFNIQKAIELYKKASELENKVAQLNLSEIIICVADAENNDGLAFKLSKKLADKGYPGGLNNLGWCYEHGIGVDANEEKAFELYQKAADLGNSNGINNLGWCYNYGIGTYINVQEAFELFQIAAYLGNTHGISSLGNCYHNGVGTNVNEQKAFELYLMAANLENDCAQYNIAKMYENGYGTKKDMDQASYWYKKSAEHGYLPAQDKLNELLEE</sequence>
<dbReference type="Proteomes" id="UP000022910">
    <property type="component" value="Unassembled WGS sequence"/>
</dbReference>
<dbReference type="OrthoDB" id="2425131at2759"/>